<reference evidence="16" key="3">
    <citation type="submission" date="2025-09" db="UniProtKB">
        <authorList>
            <consortium name="Ensembl"/>
        </authorList>
    </citation>
    <scope>IDENTIFICATION</scope>
</reference>
<name>A0A670I5W7_PODMU</name>
<keyword evidence="17" id="KW-1185">Reference proteome</keyword>
<dbReference type="GO" id="GO:0015035">
    <property type="term" value="F:protein-disulfide reductase activity"/>
    <property type="evidence" value="ECO:0007669"/>
    <property type="project" value="Ensembl"/>
</dbReference>
<evidence type="ECO:0000313" key="17">
    <source>
        <dbReference type="Proteomes" id="UP000472272"/>
    </source>
</evidence>
<keyword evidence="8" id="KW-0274">FAD</keyword>
<reference evidence="16 17" key="1">
    <citation type="journal article" date="2019" name="Proc. Natl. Acad. Sci. U.S.A.">
        <title>Regulatory changes in pterin and carotenoid genes underlie balanced color polymorphisms in the wall lizard.</title>
        <authorList>
            <person name="Andrade P."/>
            <person name="Pinho C."/>
            <person name="Perez I de Lanuza G."/>
            <person name="Afonso S."/>
            <person name="Brejcha J."/>
            <person name="Rubin C.J."/>
            <person name="Wallerman O."/>
            <person name="Pereira P."/>
            <person name="Sabatino S.J."/>
            <person name="Bellati A."/>
            <person name="Pellitteri-Rosa D."/>
            <person name="Bosakova Z."/>
            <person name="Bunikis I."/>
            <person name="Carretero M.A."/>
            <person name="Feiner N."/>
            <person name="Marsik P."/>
            <person name="Pauperio F."/>
            <person name="Salvi D."/>
            <person name="Soler L."/>
            <person name="While G.M."/>
            <person name="Uller T."/>
            <person name="Font E."/>
            <person name="Andersson L."/>
            <person name="Carneiro M."/>
        </authorList>
    </citation>
    <scope>NUCLEOTIDE SEQUENCE</scope>
</reference>
<keyword evidence="15" id="KW-1133">Transmembrane helix</keyword>
<evidence type="ECO:0000256" key="2">
    <source>
        <dbReference type="ARBA" id="ARBA00004367"/>
    </source>
</evidence>
<evidence type="ECO:0000256" key="12">
    <source>
        <dbReference type="ARBA" id="ARBA00023157"/>
    </source>
</evidence>
<keyword evidence="15" id="KW-0812">Transmembrane</keyword>
<dbReference type="InterPro" id="IPR007266">
    <property type="entry name" value="Ero1"/>
</dbReference>
<organism evidence="16 17">
    <name type="scientific">Podarcis muralis</name>
    <name type="common">Wall lizard</name>
    <name type="synonym">Lacerta muralis</name>
    <dbReference type="NCBI Taxonomy" id="64176"/>
    <lineage>
        <taxon>Eukaryota</taxon>
        <taxon>Metazoa</taxon>
        <taxon>Chordata</taxon>
        <taxon>Craniata</taxon>
        <taxon>Vertebrata</taxon>
        <taxon>Euteleostomi</taxon>
        <taxon>Lepidosauria</taxon>
        <taxon>Squamata</taxon>
        <taxon>Bifurcata</taxon>
        <taxon>Unidentata</taxon>
        <taxon>Episquamata</taxon>
        <taxon>Laterata</taxon>
        <taxon>Lacertibaenia</taxon>
        <taxon>Lacertidae</taxon>
        <taxon>Podarcis</taxon>
    </lineage>
</organism>
<dbReference type="GO" id="GO:0034975">
    <property type="term" value="P:protein folding in endoplasmic reticulum"/>
    <property type="evidence" value="ECO:0007669"/>
    <property type="project" value="Ensembl"/>
</dbReference>
<dbReference type="AlphaFoldDB" id="A0A670I5W7"/>
<comment type="similarity">
    <text evidence="3">Belongs to the EROs family.</text>
</comment>
<evidence type="ECO:0000256" key="1">
    <source>
        <dbReference type="ARBA" id="ARBA00001974"/>
    </source>
</evidence>
<dbReference type="GO" id="GO:0030198">
    <property type="term" value="P:extracellular matrix organization"/>
    <property type="evidence" value="ECO:0007669"/>
    <property type="project" value="Ensembl"/>
</dbReference>
<keyword evidence="5" id="KW-0285">Flavoprotein</keyword>
<evidence type="ECO:0000256" key="7">
    <source>
        <dbReference type="ARBA" id="ARBA00022824"/>
    </source>
</evidence>
<dbReference type="Proteomes" id="UP000472272">
    <property type="component" value="Chromosome 3"/>
</dbReference>
<keyword evidence="13" id="KW-0325">Glycoprotein</keyword>
<keyword evidence="14" id="KW-0676">Redox-active center</keyword>
<evidence type="ECO:0000256" key="13">
    <source>
        <dbReference type="ARBA" id="ARBA00023180"/>
    </source>
</evidence>
<dbReference type="GO" id="GO:0016972">
    <property type="term" value="F:thiol oxidase activity"/>
    <property type="evidence" value="ECO:0007669"/>
    <property type="project" value="Ensembl"/>
</dbReference>
<dbReference type="InterPro" id="IPR037192">
    <property type="entry name" value="ERO1-like_sf"/>
</dbReference>
<evidence type="ECO:0000256" key="5">
    <source>
        <dbReference type="ARBA" id="ARBA00022630"/>
    </source>
</evidence>
<keyword evidence="6" id="KW-0732">Signal</keyword>
<dbReference type="PANTHER" id="PTHR12613:SF2">
    <property type="entry name" value="ERO1-LIKE PROTEIN BETA"/>
    <property type="match status" value="1"/>
</dbReference>
<keyword evidence="4" id="KW-0813">Transport</keyword>
<evidence type="ECO:0000256" key="15">
    <source>
        <dbReference type="SAM" id="Phobius"/>
    </source>
</evidence>
<dbReference type="GO" id="GO:0005788">
    <property type="term" value="C:endoplasmic reticulum lumen"/>
    <property type="evidence" value="ECO:0007669"/>
    <property type="project" value="Ensembl"/>
</dbReference>
<dbReference type="GeneTree" id="ENSGT00390000007753"/>
<dbReference type="PANTHER" id="PTHR12613">
    <property type="entry name" value="ERO1-RELATED"/>
    <property type="match status" value="1"/>
</dbReference>
<evidence type="ECO:0000256" key="8">
    <source>
        <dbReference type="ARBA" id="ARBA00022827"/>
    </source>
</evidence>
<comment type="subcellular location">
    <subcellularLocation>
        <location evidence="2">Endoplasmic reticulum membrane</location>
        <topology evidence="2">Peripheral membrane protein</topology>
        <orientation evidence="2">Lumenal side</orientation>
    </subcellularLocation>
</comment>
<dbReference type="Pfam" id="PF04137">
    <property type="entry name" value="ERO1"/>
    <property type="match status" value="1"/>
</dbReference>
<dbReference type="GO" id="GO:0005789">
    <property type="term" value="C:endoplasmic reticulum membrane"/>
    <property type="evidence" value="ECO:0007669"/>
    <property type="project" value="UniProtKB-SubCell"/>
</dbReference>
<feature type="transmembrane region" description="Helical" evidence="15">
    <location>
        <begin position="462"/>
        <end position="483"/>
    </location>
</feature>
<dbReference type="GO" id="GO:0006888">
    <property type="term" value="P:endoplasmic reticulum to Golgi vesicle-mediated transport"/>
    <property type="evidence" value="ECO:0007669"/>
    <property type="project" value="Ensembl"/>
</dbReference>
<evidence type="ECO:0000256" key="11">
    <source>
        <dbReference type="ARBA" id="ARBA00023136"/>
    </source>
</evidence>
<keyword evidence="7" id="KW-0256">Endoplasmic reticulum</keyword>
<dbReference type="GO" id="GO:0071949">
    <property type="term" value="F:FAD binding"/>
    <property type="evidence" value="ECO:0007669"/>
    <property type="project" value="InterPro"/>
</dbReference>
<evidence type="ECO:0000313" key="16">
    <source>
        <dbReference type="Ensembl" id="ENSPMRP00000007074.1"/>
    </source>
</evidence>
<evidence type="ECO:0000256" key="9">
    <source>
        <dbReference type="ARBA" id="ARBA00022982"/>
    </source>
</evidence>
<evidence type="ECO:0000256" key="3">
    <source>
        <dbReference type="ARBA" id="ARBA00008277"/>
    </source>
</evidence>
<dbReference type="GO" id="GO:0030070">
    <property type="term" value="P:insulin processing"/>
    <property type="evidence" value="ECO:0007669"/>
    <property type="project" value="Ensembl"/>
</dbReference>
<dbReference type="SUPFAM" id="SSF110019">
    <property type="entry name" value="ERO1-like"/>
    <property type="match status" value="1"/>
</dbReference>
<reference evidence="16" key="2">
    <citation type="submission" date="2025-08" db="UniProtKB">
        <authorList>
            <consortium name="Ensembl"/>
        </authorList>
    </citation>
    <scope>IDENTIFICATION</scope>
</reference>
<feature type="transmembrane region" description="Helical" evidence="15">
    <location>
        <begin position="489"/>
        <end position="507"/>
    </location>
</feature>
<keyword evidence="11 15" id="KW-0472">Membrane</keyword>
<evidence type="ECO:0000256" key="4">
    <source>
        <dbReference type="ARBA" id="ARBA00022448"/>
    </source>
</evidence>
<dbReference type="GO" id="GO:0042593">
    <property type="term" value="P:glucose homeostasis"/>
    <property type="evidence" value="ECO:0007669"/>
    <property type="project" value="Ensembl"/>
</dbReference>
<gene>
    <name evidence="16" type="primary">ERO1B</name>
</gene>
<sequence>LSGLLDDCLCDIESIDDFNNVKIFPQIQKLLERDYFRYYKVNLKRPCPFWADDGHCSIRDCHVEPCPESKVPVGIKAGSANKYSKKANHTKELEDCEQANKLGAINSTLSNQSKEAFIDWARYDDSQDHFCELDDERSPDAQYVDLLLNPERYTGYKGPSAWRVWNSIYEENCFKPRSVYRPLNPLAPSKGEDDGESFYTWLEGLCLEKRVFYKLISGLHASINIHLCANYLLEETWGRPRWGSNVKEFIHRFDSSETKSEGPRRLKNLYFLYLVELRALSKVASYFERSIVDLYTGNSQEDTETKSLLLEIFRDTKSFPMHFDEKSMFAGDKKGAKSLKEEFRLHFKNISRIMDCVGCDKCRLWGKLQVCDLFCELTCSGAVKRSPMQNLLAHSSDARSLGILPCNRPRTLGLGLCLLWLVHISTVVHVTTKPIFISLMHSHNFSLCLYKDLCLEFQLHKLYFVVALSTVHSLTMIGIFLVILKYKSYLVETFILCTAVIYSTRIMEKSWKKGFYYFIENCFINMN</sequence>
<accession>A0A670I5W7</accession>
<evidence type="ECO:0000256" key="10">
    <source>
        <dbReference type="ARBA" id="ARBA00023002"/>
    </source>
</evidence>
<protein>
    <submittedName>
        <fullName evidence="16">Endoplasmic reticulum oxidoreductase 1 beta</fullName>
    </submittedName>
</protein>
<proteinExistence type="inferred from homology"/>
<keyword evidence="10" id="KW-0560">Oxidoreductase</keyword>
<dbReference type="GO" id="GO:0045454">
    <property type="term" value="P:cell redox homeostasis"/>
    <property type="evidence" value="ECO:0007669"/>
    <property type="project" value="Ensembl"/>
</dbReference>
<evidence type="ECO:0000256" key="6">
    <source>
        <dbReference type="ARBA" id="ARBA00022729"/>
    </source>
</evidence>
<feature type="transmembrane region" description="Helical" evidence="15">
    <location>
        <begin position="412"/>
        <end position="432"/>
    </location>
</feature>
<keyword evidence="12" id="KW-1015">Disulfide bond</keyword>
<comment type="cofactor">
    <cofactor evidence="1">
        <name>FAD</name>
        <dbReference type="ChEBI" id="CHEBI:57692"/>
    </cofactor>
</comment>
<evidence type="ECO:0000256" key="14">
    <source>
        <dbReference type="ARBA" id="ARBA00023284"/>
    </source>
</evidence>
<dbReference type="Ensembl" id="ENSPMRT00000007568.1">
    <property type="protein sequence ID" value="ENSPMRP00000007074.1"/>
    <property type="gene ID" value="ENSPMRG00000004797.1"/>
</dbReference>
<keyword evidence="9" id="KW-0249">Electron transport</keyword>